<dbReference type="InterPro" id="IPR029068">
    <property type="entry name" value="Glyas_Bleomycin-R_OHBP_Dase"/>
</dbReference>
<dbReference type="CDD" id="cd06587">
    <property type="entry name" value="VOC"/>
    <property type="match status" value="1"/>
</dbReference>
<dbReference type="InterPro" id="IPR037523">
    <property type="entry name" value="VOC_core"/>
</dbReference>
<dbReference type="SUPFAM" id="SSF54593">
    <property type="entry name" value="Glyoxalase/Bleomycin resistance protein/Dihydroxybiphenyl dioxygenase"/>
    <property type="match status" value="1"/>
</dbReference>
<name>G4QNA8_GLANF</name>
<dbReference type="PROSITE" id="PS51819">
    <property type="entry name" value="VOC"/>
    <property type="match status" value="1"/>
</dbReference>
<feature type="domain" description="VOC" evidence="1">
    <location>
        <begin position="31"/>
        <end position="164"/>
    </location>
</feature>
<dbReference type="GO" id="GO:0051213">
    <property type="term" value="F:dioxygenase activity"/>
    <property type="evidence" value="ECO:0007669"/>
    <property type="project" value="UniProtKB-KW"/>
</dbReference>
<accession>G4QNA8</accession>
<dbReference type="OrthoDB" id="9804944at2"/>
<evidence type="ECO:0000313" key="2">
    <source>
        <dbReference type="EMBL" id="AEP31527.1"/>
    </source>
</evidence>
<protein>
    <submittedName>
        <fullName evidence="2">Glyoxalase/bleomycin resistance protein/dioxygenase superfamily protein 9</fullName>
    </submittedName>
</protein>
<dbReference type="HOGENOM" id="CLU_084417_0_1_6"/>
<dbReference type="Proteomes" id="UP000009282">
    <property type="component" value="Chromosome"/>
</dbReference>
<dbReference type="EMBL" id="CP003060">
    <property type="protein sequence ID" value="AEP31527.1"/>
    <property type="molecule type" value="Genomic_DNA"/>
</dbReference>
<organism evidence="2 3">
    <name type="scientific">Glaciecola nitratireducens (strain JCM 12485 / KCTC 12276 / FR1064)</name>
    <dbReference type="NCBI Taxonomy" id="1085623"/>
    <lineage>
        <taxon>Bacteria</taxon>
        <taxon>Pseudomonadati</taxon>
        <taxon>Pseudomonadota</taxon>
        <taxon>Gammaproteobacteria</taxon>
        <taxon>Alteromonadales</taxon>
        <taxon>Alteromonadaceae</taxon>
        <taxon>Brumicola</taxon>
    </lineage>
</organism>
<dbReference type="Pfam" id="PF00903">
    <property type="entry name" value="Glyoxalase"/>
    <property type="match status" value="1"/>
</dbReference>
<keyword evidence="2" id="KW-0223">Dioxygenase</keyword>
<proteinExistence type="predicted"/>
<dbReference type="KEGG" id="gni:GNIT_3433"/>
<dbReference type="STRING" id="1085623.GNIT_3433"/>
<keyword evidence="2" id="KW-0560">Oxidoreductase</keyword>
<keyword evidence="3" id="KW-1185">Reference proteome</keyword>
<gene>
    <name evidence="2" type="ordered locus">GNIT_3433</name>
</gene>
<dbReference type="PANTHER" id="PTHR21366:SF31">
    <property type="entry name" value="METALLOTHIOL TRANSFERASE FOSB"/>
    <property type="match status" value="1"/>
</dbReference>
<dbReference type="InterPro" id="IPR050383">
    <property type="entry name" value="GlyoxalaseI/FosfomycinResist"/>
</dbReference>
<sequence length="198" mass="23217">MSLALWNKSDTPIQTLRATQRTRQNANSVLKLHHHAFKCKNAEETRVFYEDILKMPLVCAIVEPSDPITGAETPYAHLYFELADGSWLAFFDFPSKYEELECGFDKTDVWTHHIALEVPDEATLIAHRKNLDDHGIEYMNIDHEYCNSVYFFDPNGLVVEFTHNVDETERYFHDKARDVKQDMEHWLKVRAEHYPEKA</sequence>
<evidence type="ECO:0000259" key="1">
    <source>
        <dbReference type="PROSITE" id="PS51819"/>
    </source>
</evidence>
<dbReference type="AlphaFoldDB" id="G4QNA8"/>
<dbReference type="Gene3D" id="3.10.180.10">
    <property type="entry name" value="2,3-Dihydroxybiphenyl 1,2-Dioxygenase, domain 1"/>
    <property type="match status" value="1"/>
</dbReference>
<evidence type="ECO:0000313" key="3">
    <source>
        <dbReference type="Proteomes" id="UP000009282"/>
    </source>
</evidence>
<dbReference type="InterPro" id="IPR004360">
    <property type="entry name" value="Glyas_Fos-R_dOase_dom"/>
</dbReference>
<dbReference type="eggNOG" id="COG0346">
    <property type="taxonomic scope" value="Bacteria"/>
</dbReference>
<reference evidence="2 3" key="1">
    <citation type="journal article" date="2011" name="J. Bacteriol.">
        <title>Complete genome sequence of seawater bacterium Glaciecola nitratireducens FR1064T.</title>
        <authorList>
            <person name="Bian F."/>
            <person name="Qin Q.L."/>
            <person name="Xie B.B."/>
            <person name="Shu Y.L."/>
            <person name="Zhang X.Y."/>
            <person name="Yu Y."/>
            <person name="Chen B."/>
            <person name="Chen X.L."/>
            <person name="Zhou B.C."/>
            <person name="Zhang Y.Z."/>
        </authorList>
    </citation>
    <scope>NUCLEOTIDE SEQUENCE [LARGE SCALE GENOMIC DNA]</scope>
    <source>
        <strain evidence="3">JCM 12485 / KCTC 12276 / FR1064</strain>
    </source>
</reference>
<dbReference type="PANTHER" id="PTHR21366">
    <property type="entry name" value="GLYOXALASE FAMILY PROTEIN"/>
    <property type="match status" value="1"/>
</dbReference>
<dbReference type="RefSeq" id="WP_014110398.1">
    <property type="nucleotide sequence ID" value="NC_016041.1"/>
</dbReference>